<keyword evidence="1" id="KW-0732">Signal</keyword>
<evidence type="ECO:0000313" key="3">
    <source>
        <dbReference type="Proteomes" id="UP001344906"/>
    </source>
</evidence>
<evidence type="ECO:0008006" key="4">
    <source>
        <dbReference type="Google" id="ProtNLM"/>
    </source>
</evidence>
<gene>
    <name evidence="2" type="ORF">KDH_77000</name>
</gene>
<dbReference type="Proteomes" id="UP001344906">
    <property type="component" value="Unassembled WGS sequence"/>
</dbReference>
<keyword evidence="3" id="KW-1185">Reference proteome</keyword>
<feature type="chain" id="PRO_5047439970" description="Sporulation stage II protein D amidase enhancer LytB N-terminal domain-containing protein" evidence="1">
    <location>
        <begin position="31"/>
        <end position="379"/>
    </location>
</feature>
<comment type="caution">
    <text evidence="2">The sequence shown here is derived from an EMBL/GenBank/DDBJ whole genome shotgun (WGS) entry which is preliminary data.</text>
</comment>
<dbReference type="EMBL" id="BSRI01000002">
    <property type="protein sequence ID" value="GLV60881.1"/>
    <property type="molecule type" value="Genomic_DNA"/>
</dbReference>
<dbReference type="PROSITE" id="PS51257">
    <property type="entry name" value="PROKAR_LIPOPROTEIN"/>
    <property type="match status" value="1"/>
</dbReference>
<dbReference type="RefSeq" id="WP_338258103.1">
    <property type="nucleotide sequence ID" value="NZ_BSRI01000002.1"/>
</dbReference>
<evidence type="ECO:0000256" key="1">
    <source>
        <dbReference type="SAM" id="SignalP"/>
    </source>
</evidence>
<proteinExistence type="predicted"/>
<evidence type="ECO:0000313" key="2">
    <source>
        <dbReference type="EMBL" id="GLV60881.1"/>
    </source>
</evidence>
<organism evidence="2 3">
    <name type="scientific">Dictyobacter halimunensis</name>
    <dbReference type="NCBI Taxonomy" id="3026934"/>
    <lineage>
        <taxon>Bacteria</taxon>
        <taxon>Bacillati</taxon>
        <taxon>Chloroflexota</taxon>
        <taxon>Ktedonobacteria</taxon>
        <taxon>Ktedonobacterales</taxon>
        <taxon>Dictyobacteraceae</taxon>
        <taxon>Dictyobacter</taxon>
    </lineage>
</organism>
<reference evidence="2 3" key="1">
    <citation type="submission" date="2023-02" db="EMBL/GenBank/DDBJ databases">
        <title>Dictyobacter halimunensis sp. nov., a new member of the class Ktedonobacteria from forest soil in a geothermal area.</title>
        <authorList>
            <person name="Rachmania M.K."/>
            <person name="Ningsih F."/>
            <person name="Sakai Y."/>
            <person name="Yabe S."/>
            <person name="Yokota A."/>
            <person name="Sjamsuridzal W."/>
        </authorList>
    </citation>
    <scope>NUCLEOTIDE SEQUENCE [LARGE SCALE GENOMIC DNA]</scope>
    <source>
        <strain evidence="2 3">S3.2.2.5</strain>
    </source>
</reference>
<protein>
    <recommendedName>
        <fullName evidence="4">Sporulation stage II protein D amidase enhancer LytB N-terminal domain-containing protein</fullName>
    </recommendedName>
</protein>
<name>A0ABQ6G2W6_9CHLR</name>
<feature type="signal peptide" evidence="1">
    <location>
        <begin position="1"/>
        <end position="30"/>
    </location>
</feature>
<accession>A0ABQ6G2W6</accession>
<sequence>MMKARWPLLSLSLIALICTLLATACGQSQAQQPPLPLAPLRNSADLTKLQIKMLAPGNAVPEMQYVSDQKRAQQIYKAALASPQPVPDNPCPAIAGPRYQLVFWAGTRAAEIITADQGGCGDIFLRGGDLRQASQNFWSFLDQAIAGAPLVRQPDHVEIVRYQGDARMPLYAKITSKAQAQALFTTISTFLASSQSTTGLCDDQAASYDDLFFYEGEALYHVQVFSGACSQVRMFGRPPSPFLRPTAQFVQQLNQGLTSVKFAPANPDKLEIEHAPTAIRSGSGPAFTTTRDQGVIQKLYHNAANLPPWPANKDASCNTQGTANSYDIVTFSQGGAWLTSATAFSGCATVSFGRAGIGGGYMRQVTQEFWDLVHSTRSS</sequence>